<dbReference type="AlphaFoldDB" id="A0A3G9IER2"/>
<keyword evidence="5 8" id="KW-1133">Transmembrane helix</keyword>
<protein>
    <submittedName>
        <fullName evidence="9">Membrane protein</fullName>
    </submittedName>
</protein>
<name>A0A3G9IER2_9ACTN</name>
<evidence type="ECO:0000256" key="8">
    <source>
        <dbReference type="SAM" id="Phobius"/>
    </source>
</evidence>
<dbReference type="GO" id="GO:0016758">
    <property type="term" value="F:hexosyltransferase activity"/>
    <property type="evidence" value="ECO:0007669"/>
    <property type="project" value="InterPro"/>
</dbReference>
<dbReference type="GO" id="GO:0005886">
    <property type="term" value="C:plasma membrane"/>
    <property type="evidence" value="ECO:0007669"/>
    <property type="project" value="UniProtKB-SubCell"/>
</dbReference>
<feature type="transmembrane region" description="Helical" evidence="8">
    <location>
        <begin position="275"/>
        <end position="298"/>
    </location>
</feature>
<dbReference type="Pfam" id="PF09594">
    <property type="entry name" value="GT87"/>
    <property type="match status" value="1"/>
</dbReference>
<dbReference type="KEGG" id="nbe:Back2_16940"/>
<organism evidence="9 10">
    <name type="scientific">Nocardioides baekrokdamisoli</name>
    <dbReference type="NCBI Taxonomy" id="1804624"/>
    <lineage>
        <taxon>Bacteria</taxon>
        <taxon>Bacillati</taxon>
        <taxon>Actinomycetota</taxon>
        <taxon>Actinomycetes</taxon>
        <taxon>Propionibacteriales</taxon>
        <taxon>Nocardioidaceae</taxon>
        <taxon>Nocardioides</taxon>
    </lineage>
</organism>
<evidence type="ECO:0000256" key="4">
    <source>
        <dbReference type="ARBA" id="ARBA00022692"/>
    </source>
</evidence>
<reference evidence="9 10" key="1">
    <citation type="submission" date="2018-11" db="EMBL/GenBank/DDBJ databases">
        <title>Complete genome sequence of Nocardioides baekrokdamisoli strain KCTC 39748.</title>
        <authorList>
            <person name="Kang S.W."/>
            <person name="Lee K.C."/>
            <person name="Kim K.K."/>
            <person name="Kim J.S."/>
            <person name="Kim D.S."/>
            <person name="Ko S.H."/>
            <person name="Yang S.H."/>
            <person name="Shin Y.K."/>
            <person name="Lee J.S."/>
        </authorList>
    </citation>
    <scope>NUCLEOTIDE SEQUENCE [LARGE SCALE GENOMIC DNA]</scope>
    <source>
        <strain evidence="9 10">KCTC 39748</strain>
    </source>
</reference>
<proteinExistence type="inferred from homology"/>
<feature type="transmembrane region" description="Helical" evidence="8">
    <location>
        <begin position="213"/>
        <end position="233"/>
    </location>
</feature>
<feature type="transmembrane region" description="Helical" evidence="8">
    <location>
        <begin position="143"/>
        <end position="174"/>
    </location>
</feature>
<keyword evidence="6 8" id="KW-0472">Membrane</keyword>
<keyword evidence="4 8" id="KW-0812">Transmembrane</keyword>
<evidence type="ECO:0000313" key="10">
    <source>
        <dbReference type="Proteomes" id="UP000271573"/>
    </source>
</evidence>
<dbReference type="EMBL" id="AP019307">
    <property type="protein sequence ID" value="BBH17407.1"/>
    <property type="molecule type" value="Genomic_DNA"/>
</dbReference>
<keyword evidence="2" id="KW-1003">Cell membrane</keyword>
<dbReference type="InterPro" id="IPR018584">
    <property type="entry name" value="GT87"/>
</dbReference>
<feature type="transmembrane region" description="Helical" evidence="8">
    <location>
        <begin position="344"/>
        <end position="366"/>
    </location>
</feature>
<feature type="transmembrane region" description="Helical" evidence="8">
    <location>
        <begin position="111"/>
        <end position="131"/>
    </location>
</feature>
<comment type="similarity">
    <text evidence="7">Belongs to the glycosyltransferase 87 family.</text>
</comment>
<gene>
    <name evidence="9" type="ORF">Back2_16940</name>
</gene>
<sequence length="413" mass="43842">MIEPAQADPLVATMSAAIGGPRGRHAHGYVDWLPAGAVVLVLTTLTFAVGMLQKTSCATRGWDSGIRYTHLCASEVPGAYAAQGLDHPVLTTYWASVMAQLTRWIHDSTTMFVIVNGVGFALLAVLAAFLLTRVRPDRPWEIAAFAVSPALLLTGLVSWELLAVAAVAAALWAYSRGDLGLTGVAIGLGTAADVYPVALLVALLILSIRRRELGSWAIVTLVAGASWFILNVPAMLNRWDAWKGFWSQLIHHGAGAGSFWLLLQDSSGTSIAPATLNICAGIVLGALLVGILTLGVLAHREPTFAELGLLCVLAVVLVDKVYAPQYVLWLLPLAVLARPRWRDQLAWQGAEVLFFCATAWNLAGLMSSGDGPAAMYDITIAIRLCAEIGLGGAVVFSLLRPQTMTVSSNVVVV</sequence>
<evidence type="ECO:0000256" key="2">
    <source>
        <dbReference type="ARBA" id="ARBA00022475"/>
    </source>
</evidence>
<evidence type="ECO:0000256" key="6">
    <source>
        <dbReference type="ARBA" id="ARBA00023136"/>
    </source>
</evidence>
<feature type="transmembrane region" description="Helical" evidence="8">
    <location>
        <begin position="180"/>
        <end position="206"/>
    </location>
</feature>
<evidence type="ECO:0000313" key="9">
    <source>
        <dbReference type="EMBL" id="BBH17407.1"/>
    </source>
</evidence>
<comment type="subcellular location">
    <subcellularLocation>
        <location evidence="1">Cell membrane</location>
        <topology evidence="1">Multi-pass membrane protein</topology>
    </subcellularLocation>
</comment>
<evidence type="ECO:0000256" key="5">
    <source>
        <dbReference type="ARBA" id="ARBA00022989"/>
    </source>
</evidence>
<keyword evidence="10" id="KW-1185">Reference proteome</keyword>
<feature type="transmembrane region" description="Helical" evidence="8">
    <location>
        <begin position="304"/>
        <end position="323"/>
    </location>
</feature>
<keyword evidence="3" id="KW-0808">Transferase</keyword>
<accession>A0A3G9IER2</accession>
<feature type="transmembrane region" description="Helical" evidence="8">
    <location>
        <begin position="32"/>
        <end position="52"/>
    </location>
</feature>
<evidence type="ECO:0000256" key="1">
    <source>
        <dbReference type="ARBA" id="ARBA00004651"/>
    </source>
</evidence>
<dbReference type="Proteomes" id="UP000271573">
    <property type="component" value="Chromosome"/>
</dbReference>
<evidence type="ECO:0000256" key="7">
    <source>
        <dbReference type="ARBA" id="ARBA00024033"/>
    </source>
</evidence>
<evidence type="ECO:0000256" key="3">
    <source>
        <dbReference type="ARBA" id="ARBA00022679"/>
    </source>
</evidence>
<feature type="transmembrane region" description="Helical" evidence="8">
    <location>
        <begin position="378"/>
        <end position="399"/>
    </location>
</feature>